<sequence>MVKTGQWKVTAQTLFFLLTLSGTGAYIVGSAAVALCAWGIPVDRAFSGDFEAAPLLLIFGGAGTVFCFLCLLGLFFHQKCRESHVGLLMRWYVVWASLLFLLAEGGAWLAESGPGMAGVALVFLTVVLPLAAPGRPDWKHIALVCCNFLGWSGGILVLAVTGDFALSATDFGFISRMSVCYRYPAAFCFGIRDFLRISGGGWGWFFLAGLLLLQGGYLASAALWAGADRVNMRRLFGKGVLTLWGAVAFCWLFSLGMAAYSARQAEAAWLALEKRFGRPPTVVTLKREFYRDNIPDPEFWNRVKRLAGVARQLIQDDREPWYFIPEPRWFRLSPEELKKLSSNFAASEAWNEWVRLFSGELPAEALNFQTSVLCNESSAAPELIRAFCSLALWRIASTPAGGDREGALQCYRSMKNGCRYLEKAPNVIYPLVRFRCEALRLDALELLLEAGTGSADWLEQEAEELQELRARSIVAEEQGFFAYVAGELDAMDSAAHTGIPPVTQLSYLPLCPRALRFFFPQFRWYCSADRMELMRMCDVPAFRNMRGVEVIGKPYMFTGRAVVVGDFIRKRFAVLQARYRAMEILAAAELHKRETGVYPEKIEPMPLDPFGEKTLRYRIGDCPVLESSRRAAPADAAGYSGYEMQYRKVPAVQVWSIGPNGIDEDGLGGYDEAARRQCDDIRAIVRIGK</sequence>
<organism evidence="2 3">
    <name type="scientific">Victivallis vadensis</name>
    <dbReference type="NCBI Taxonomy" id="172901"/>
    <lineage>
        <taxon>Bacteria</taxon>
        <taxon>Pseudomonadati</taxon>
        <taxon>Lentisphaerota</taxon>
        <taxon>Lentisphaeria</taxon>
        <taxon>Victivallales</taxon>
        <taxon>Victivallaceae</taxon>
        <taxon>Victivallis</taxon>
    </lineage>
</organism>
<gene>
    <name evidence="2" type="ORF">C8D82_13813</name>
</gene>
<feature type="transmembrane region" description="Helical" evidence="1">
    <location>
        <begin position="141"/>
        <end position="161"/>
    </location>
</feature>
<feature type="transmembrane region" description="Helical" evidence="1">
    <location>
        <begin position="202"/>
        <end position="227"/>
    </location>
</feature>
<name>A0A2U1AI06_9BACT</name>
<feature type="transmembrane region" description="Helical" evidence="1">
    <location>
        <begin position="88"/>
        <end position="110"/>
    </location>
</feature>
<keyword evidence="1" id="KW-1133">Transmembrane helix</keyword>
<evidence type="ECO:0000256" key="1">
    <source>
        <dbReference type="SAM" id="Phobius"/>
    </source>
</evidence>
<feature type="transmembrane region" description="Helical" evidence="1">
    <location>
        <begin position="239"/>
        <end position="260"/>
    </location>
</feature>
<dbReference type="Proteomes" id="UP000245959">
    <property type="component" value="Unassembled WGS sequence"/>
</dbReference>
<evidence type="ECO:0000313" key="3">
    <source>
        <dbReference type="Proteomes" id="UP000245959"/>
    </source>
</evidence>
<dbReference type="RefSeq" id="WP_116885611.1">
    <property type="nucleotide sequence ID" value="NZ_QEKH01000038.1"/>
</dbReference>
<keyword evidence="1" id="KW-0812">Transmembrane</keyword>
<proteinExistence type="predicted"/>
<dbReference type="GeneID" id="78296882"/>
<dbReference type="EMBL" id="QEKH01000038">
    <property type="protein sequence ID" value="PVY36013.1"/>
    <property type="molecule type" value="Genomic_DNA"/>
</dbReference>
<comment type="caution">
    <text evidence="2">The sequence shown here is derived from an EMBL/GenBank/DDBJ whole genome shotgun (WGS) entry which is preliminary data.</text>
</comment>
<keyword evidence="3" id="KW-1185">Reference proteome</keyword>
<feature type="transmembrane region" description="Helical" evidence="1">
    <location>
        <begin position="52"/>
        <end position="76"/>
    </location>
</feature>
<protein>
    <submittedName>
        <fullName evidence="2">Uncharacterized protein</fullName>
    </submittedName>
</protein>
<keyword evidence="1" id="KW-0472">Membrane</keyword>
<accession>A0A2U1AI06</accession>
<feature type="transmembrane region" description="Helical" evidence="1">
    <location>
        <begin position="12"/>
        <end position="40"/>
    </location>
</feature>
<dbReference type="AlphaFoldDB" id="A0A2U1AI06"/>
<feature type="transmembrane region" description="Helical" evidence="1">
    <location>
        <begin position="116"/>
        <end position="134"/>
    </location>
</feature>
<evidence type="ECO:0000313" key="2">
    <source>
        <dbReference type="EMBL" id="PVY36013.1"/>
    </source>
</evidence>
<reference evidence="2 3" key="1">
    <citation type="submission" date="2018-04" db="EMBL/GenBank/DDBJ databases">
        <title>Genomic Encyclopedia of Type Strains, Phase IV (KMG-IV): sequencing the most valuable type-strain genomes for metagenomic binning, comparative biology and taxonomic classification.</title>
        <authorList>
            <person name="Goeker M."/>
        </authorList>
    </citation>
    <scope>NUCLEOTIDE SEQUENCE [LARGE SCALE GENOMIC DNA]</scope>
    <source>
        <strain evidence="2 3">DSM 14823</strain>
    </source>
</reference>